<proteinExistence type="predicted"/>
<reference evidence="1 2" key="1">
    <citation type="submission" date="2014-06" db="EMBL/GenBank/DDBJ databases">
        <title>Evolutionary Origins and Diversification of the Mycorrhizal Mutualists.</title>
        <authorList>
            <consortium name="DOE Joint Genome Institute"/>
            <consortium name="Mycorrhizal Genomics Consortium"/>
            <person name="Kohler A."/>
            <person name="Kuo A."/>
            <person name="Nagy L.G."/>
            <person name="Floudas D."/>
            <person name="Copeland A."/>
            <person name="Barry K.W."/>
            <person name="Cichocki N."/>
            <person name="Veneault-Fourrey C."/>
            <person name="LaButti K."/>
            <person name="Lindquist E.A."/>
            <person name="Lipzen A."/>
            <person name="Lundell T."/>
            <person name="Morin E."/>
            <person name="Murat C."/>
            <person name="Riley R."/>
            <person name="Ohm R."/>
            <person name="Sun H."/>
            <person name="Tunlid A."/>
            <person name="Henrissat B."/>
            <person name="Grigoriev I.V."/>
            <person name="Hibbett D.S."/>
            <person name="Martin F."/>
        </authorList>
    </citation>
    <scope>NUCLEOTIDE SEQUENCE [LARGE SCALE GENOMIC DNA]</scope>
    <source>
        <strain evidence="1 2">SS14</strain>
    </source>
</reference>
<dbReference type="AlphaFoldDB" id="A0A0C9UDX9"/>
<keyword evidence="2" id="KW-1185">Reference proteome</keyword>
<name>A0A0C9UDX9_SPHS4</name>
<dbReference type="HOGENOM" id="CLU_1384964_0_0_1"/>
<dbReference type="Proteomes" id="UP000054279">
    <property type="component" value="Unassembled WGS sequence"/>
</dbReference>
<sequence length="197" mass="22408">MTSEGDYPTSTVDSVGDQKEEIKENIGISLWIDRDFRTSSPQRIPYNCGSAEGIRDIGNFPRYVKLVRYGTSTLRINNLQTVFLTDYSGYHMALAIMLARTKPLTLQSVNSWYKIILDLQKPFKNVRTEPHLSFNGNPATHKPILAWDIRSFVDGLYYRIQAPSLLVVLALFSYLDDLGLDKPEGGPLDVHKYCCRQ</sequence>
<organism evidence="1 2">
    <name type="scientific">Sphaerobolus stellatus (strain SS14)</name>
    <dbReference type="NCBI Taxonomy" id="990650"/>
    <lineage>
        <taxon>Eukaryota</taxon>
        <taxon>Fungi</taxon>
        <taxon>Dikarya</taxon>
        <taxon>Basidiomycota</taxon>
        <taxon>Agaricomycotina</taxon>
        <taxon>Agaricomycetes</taxon>
        <taxon>Phallomycetidae</taxon>
        <taxon>Geastrales</taxon>
        <taxon>Sphaerobolaceae</taxon>
        <taxon>Sphaerobolus</taxon>
    </lineage>
</organism>
<gene>
    <name evidence="1" type="ORF">M422DRAFT_276086</name>
</gene>
<evidence type="ECO:0000313" key="2">
    <source>
        <dbReference type="Proteomes" id="UP000054279"/>
    </source>
</evidence>
<accession>A0A0C9UDX9</accession>
<dbReference type="EMBL" id="KN837708">
    <property type="protein sequence ID" value="KIJ23355.1"/>
    <property type="molecule type" value="Genomic_DNA"/>
</dbReference>
<evidence type="ECO:0000313" key="1">
    <source>
        <dbReference type="EMBL" id="KIJ23355.1"/>
    </source>
</evidence>
<protein>
    <submittedName>
        <fullName evidence="1">Uncharacterized protein</fullName>
    </submittedName>
</protein>